<gene>
    <name evidence="2" type="ORF">J2S02_005082</name>
</gene>
<feature type="transmembrane region" description="Helical" evidence="1">
    <location>
        <begin position="33"/>
        <end position="55"/>
    </location>
</feature>
<keyword evidence="1" id="KW-0472">Membrane</keyword>
<evidence type="ECO:0000256" key="1">
    <source>
        <dbReference type="SAM" id="Phobius"/>
    </source>
</evidence>
<name>A0ABT9ZAP6_9BACI</name>
<evidence type="ECO:0000313" key="2">
    <source>
        <dbReference type="EMBL" id="MDQ0228693.1"/>
    </source>
</evidence>
<accession>A0ABT9ZAP6</accession>
<feature type="transmembrane region" description="Helical" evidence="1">
    <location>
        <begin position="67"/>
        <end position="85"/>
    </location>
</feature>
<feature type="transmembrane region" description="Helical" evidence="1">
    <location>
        <begin position="125"/>
        <end position="143"/>
    </location>
</feature>
<comment type="caution">
    <text evidence="2">The sequence shown here is derived from an EMBL/GenBank/DDBJ whole genome shotgun (WGS) entry which is preliminary data.</text>
</comment>
<proteinExistence type="predicted"/>
<feature type="transmembrane region" description="Helical" evidence="1">
    <location>
        <begin position="6"/>
        <end position="21"/>
    </location>
</feature>
<reference evidence="2 3" key="1">
    <citation type="submission" date="2023-07" db="EMBL/GenBank/DDBJ databases">
        <title>Genomic Encyclopedia of Type Strains, Phase IV (KMG-IV): sequencing the most valuable type-strain genomes for metagenomic binning, comparative biology and taxonomic classification.</title>
        <authorList>
            <person name="Goeker M."/>
        </authorList>
    </citation>
    <scope>NUCLEOTIDE SEQUENCE [LARGE SCALE GENOMIC DNA]</scope>
    <source>
        <strain evidence="2 3">DSM 17723</strain>
    </source>
</reference>
<dbReference type="EMBL" id="JAUSTZ010000031">
    <property type="protein sequence ID" value="MDQ0228693.1"/>
    <property type="molecule type" value="Genomic_DNA"/>
</dbReference>
<keyword evidence="1" id="KW-0812">Transmembrane</keyword>
<sequence length="150" mass="17489">MTITFLIVSYSVLIFVLLLMPKRLTKVEAYMTFFVVSFHTLAADLLFASIMGLYNIMGKKGPQISDFITETTLPALFGIIFVNFLPTGKVKLFLYIILWVLLSTIFEGIARYVHYLEFTGWKTSYSILFYIYACLFMIWHVSFTRKNRMK</sequence>
<feature type="transmembrane region" description="Helical" evidence="1">
    <location>
        <begin position="92"/>
        <end position="113"/>
    </location>
</feature>
<evidence type="ECO:0000313" key="3">
    <source>
        <dbReference type="Proteomes" id="UP001232245"/>
    </source>
</evidence>
<organism evidence="2 3">
    <name type="scientific">Metabacillus niabensis</name>
    <dbReference type="NCBI Taxonomy" id="324854"/>
    <lineage>
        <taxon>Bacteria</taxon>
        <taxon>Bacillati</taxon>
        <taxon>Bacillota</taxon>
        <taxon>Bacilli</taxon>
        <taxon>Bacillales</taxon>
        <taxon>Bacillaceae</taxon>
        <taxon>Metabacillus</taxon>
    </lineage>
</organism>
<protein>
    <submittedName>
        <fullName evidence="2">Uncharacterized membrane protein HdeD (DUF308 family)</fullName>
    </submittedName>
</protein>
<dbReference type="Proteomes" id="UP001232245">
    <property type="component" value="Unassembled WGS sequence"/>
</dbReference>
<dbReference type="RefSeq" id="WP_174881351.1">
    <property type="nucleotide sequence ID" value="NZ_CADEPK010000353.1"/>
</dbReference>
<keyword evidence="1" id="KW-1133">Transmembrane helix</keyword>
<keyword evidence="3" id="KW-1185">Reference proteome</keyword>